<protein>
    <submittedName>
        <fullName evidence="1">Uncharacterized protein</fullName>
    </submittedName>
</protein>
<dbReference type="RefSeq" id="WP_204601329.1">
    <property type="nucleotide sequence ID" value="NZ_JBHSED010000040.1"/>
</dbReference>
<comment type="caution">
    <text evidence="1">The sequence shown here is derived from an EMBL/GenBank/DDBJ whole genome shotgun (WGS) entry which is preliminary data.</text>
</comment>
<evidence type="ECO:0000313" key="2">
    <source>
        <dbReference type="Proteomes" id="UP001595755"/>
    </source>
</evidence>
<proteinExistence type="predicted"/>
<name>A0ABV8SEU1_9BACL</name>
<sequence length="51" mass="6015">MLKTNKEFAIKTAVELAKINIQSTDKWITPEEVNYFMQEIYSFLTDEKGKE</sequence>
<dbReference type="EMBL" id="JBHSED010000040">
    <property type="protein sequence ID" value="MFC4305750.1"/>
    <property type="molecule type" value="Genomic_DNA"/>
</dbReference>
<organism evidence="1 2">
    <name type="scientific">Cohnella boryungensis</name>
    <dbReference type="NCBI Taxonomy" id="768479"/>
    <lineage>
        <taxon>Bacteria</taxon>
        <taxon>Bacillati</taxon>
        <taxon>Bacillota</taxon>
        <taxon>Bacilli</taxon>
        <taxon>Bacillales</taxon>
        <taxon>Paenibacillaceae</taxon>
        <taxon>Cohnella</taxon>
    </lineage>
</organism>
<gene>
    <name evidence="1" type="ORF">ACFO1S_20175</name>
</gene>
<accession>A0ABV8SEU1</accession>
<keyword evidence="2" id="KW-1185">Reference proteome</keyword>
<evidence type="ECO:0000313" key="1">
    <source>
        <dbReference type="EMBL" id="MFC4305750.1"/>
    </source>
</evidence>
<reference evidence="2" key="1">
    <citation type="journal article" date="2019" name="Int. J. Syst. Evol. Microbiol.">
        <title>The Global Catalogue of Microorganisms (GCM) 10K type strain sequencing project: providing services to taxonomists for standard genome sequencing and annotation.</title>
        <authorList>
            <consortium name="The Broad Institute Genomics Platform"/>
            <consortium name="The Broad Institute Genome Sequencing Center for Infectious Disease"/>
            <person name="Wu L."/>
            <person name="Ma J."/>
        </authorList>
    </citation>
    <scope>NUCLEOTIDE SEQUENCE [LARGE SCALE GENOMIC DNA]</scope>
    <source>
        <strain evidence="2">CGMCC 4.1641</strain>
    </source>
</reference>
<dbReference type="Proteomes" id="UP001595755">
    <property type="component" value="Unassembled WGS sequence"/>
</dbReference>